<dbReference type="GO" id="GO:0008379">
    <property type="term" value="F:thioredoxin peroxidase activity"/>
    <property type="evidence" value="ECO:0007669"/>
    <property type="project" value="TreeGrafter"/>
</dbReference>
<dbReference type="NCBIfam" id="NF006960">
    <property type="entry name" value="PRK09437.1"/>
    <property type="match status" value="1"/>
</dbReference>
<evidence type="ECO:0000256" key="9">
    <source>
        <dbReference type="ARBA" id="ARBA00038489"/>
    </source>
</evidence>
<protein>
    <recommendedName>
        <fullName evidence="2">thioredoxin-dependent peroxiredoxin</fullName>
        <ecNumber evidence="2">1.11.1.24</ecNumber>
    </recommendedName>
    <alternativeName>
        <fullName evidence="8">Thioredoxin peroxidase</fullName>
    </alternativeName>
</protein>
<dbReference type="EC" id="1.11.1.24" evidence="2"/>
<comment type="catalytic activity">
    <reaction evidence="10">
        <text>a hydroperoxide + [thioredoxin]-dithiol = an alcohol + [thioredoxin]-disulfide + H2O</text>
        <dbReference type="Rhea" id="RHEA:62620"/>
        <dbReference type="Rhea" id="RHEA-COMP:10698"/>
        <dbReference type="Rhea" id="RHEA-COMP:10700"/>
        <dbReference type="ChEBI" id="CHEBI:15377"/>
        <dbReference type="ChEBI" id="CHEBI:29950"/>
        <dbReference type="ChEBI" id="CHEBI:30879"/>
        <dbReference type="ChEBI" id="CHEBI:35924"/>
        <dbReference type="ChEBI" id="CHEBI:50058"/>
        <dbReference type="EC" id="1.11.1.24"/>
    </reaction>
</comment>
<dbReference type="InterPro" id="IPR000866">
    <property type="entry name" value="AhpC/TSA"/>
</dbReference>
<dbReference type="InterPro" id="IPR036249">
    <property type="entry name" value="Thioredoxin-like_sf"/>
</dbReference>
<dbReference type="RefSeq" id="WP_149081338.1">
    <property type="nucleotide sequence ID" value="NZ_VTAW01000010.1"/>
</dbReference>
<dbReference type="CDD" id="cd03017">
    <property type="entry name" value="PRX_BCP"/>
    <property type="match status" value="1"/>
</dbReference>
<keyword evidence="3 13" id="KW-0575">Peroxidase</keyword>
<dbReference type="PANTHER" id="PTHR42801">
    <property type="entry name" value="THIOREDOXIN-DEPENDENT PEROXIDE REDUCTASE"/>
    <property type="match status" value="1"/>
</dbReference>
<feature type="domain" description="Thioredoxin" evidence="12">
    <location>
        <begin position="2"/>
        <end position="152"/>
    </location>
</feature>
<sequence length="161" mass="18185">MLDVDDSAPEFELVNQHGDLVRRSDFSDRRLVVYFYPRADTDGCTTEARAFDDALDRFDQRDTAVVGISDDPVEDLSSFAEKYDLKFDLLSDEDGEVATIYDSYGEKRMFGNTFDGVFRNTYVVGPDGRIEAVYEGVDPDEHVEEVLSDIETRSSPPEPTT</sequence>
<evidence type="ECO:0000256" key="10">
    <source>
        <dbReference type="ARBA" id="ARBA00049091"/>
    </source>
</evidence>
<dbReference type="InterPro" id="IPR050924">
    <property type="entry name" value="Peroxiredoxin_BCP/PrxQ"/>
</dbReference>
<dbReference type="GO" id="GO:0005737">
    <property type="term" value="C:cytoplasm"/>
    <property type="evidence" value="ECO:0007669"/>
    <property type="project" value="TreeGrafter"/>
</dbReference>
<dbReference type="PROSITE" id="PS51352">
    <property type="entry name" value="THIOREDOXIN_2"/>
    <property type="match status" value="1"/>
</dbReference>
<dbReference type="SUPFAM" id="SSF52833">
    <property type="entry name" value="Thioredoxin-like"/>
    <property type="match status" value="1"/>
</dbReference>
<feature type="active site" description="Cysteine sulfenic acid (-SOH) intermediate; for peroxidase activity" evidence="11">
    <location>
        <position position="44"/>
    </location>
</feature>
<evidence type="ECO:0000259" key="12">
    <source>
        <dbReference type="PROSITE" id="PS51352"/>
    </source>
</evidence>
<keyword evidence="6" id="KW-1015">Disulfide bond</keyword>
<gene>
    <name evidence="13" type="ORF">FYC77_09900</name>
</gene>
<evidence type="ECO:0000256" key="3">
    <source>
        <dbReference type="ARBA" id="ARBA00022559"/>
    </source>
</evidence>
<dbReference type="FunFam" id="3.40.30.10:FF:000007">
    <property type="entry name" value="Thioredoxin-dependent thiol peroxidase"/>
    <property type="match status" value="1"/>
</dbReference>
<dbReference type="Gene3D" id="3.40.30.10">
    <property type="entry name" value="Glutaredoxin"/>
    <property type="match status" value="1"/>
</dbReference>
<evidence type="ECO:0000313" key="13">
    <source>
        <dbReference type="EMBL" id="TYT62253.1"/>
    </source>
</evidence>
<comment type="caution">
    <text evidence="13">The sequence shown here is derived from an EMBL/GenBank/DDBJ whole genome shotgun (WGS) entry which is preliminary data.</text>
</comment>
<dbReference type="GO" id="GO:0034599">
    <property type="term" value="P:cellular response to oxidative stress"/>
    <property type="evidence" value="ECO:0007669"/>
    <property type="project" value="TreeGrafter"/>
</dbReference>
<evidence type="ECO:0000313" key="14">
    <source>
        <dbReference type="Proteomes" id="UP000324104"/>
    </source>
</evidence>
<name>A0A5D5AML3_9EURY</name>
<keyword evidence="7" id="KW-0676">Redox-active center</keyword>
<evidence type="ECO:0000256" key="11">
    <source>
        <dbReference type="PIRSR" id="PIRSR000239-1"/>
    </source>
</evidence>
<evidence type="ECO:0000256" key="1">
    <source>
        <dbReference type="ARBA" id="ARBA00011245"/>
    </source>
</evidence>
<dbReference type="AlphaFoldDB" id="A0A5D5AML3"/>
<evidence type="ECO:0000256" key="6">
    <source>
        <dbReference type="ARBA" id="ARBA00023157"/>
    </source>
</evidence>
<evidence type="ECO:0000256" key="8">
    <source>
        <dbReference type="ARBA" id="ARBA00032824"/>
    </source>
</evidence>
<comment type="similarity">
    <text evidence="9">Belongs to the peroxiredoxin family. BCP/PrxQ subfamily.</text>
</comment>
<evidence type="ECO:0000256" key="4">
    <source>
        <dbReference type="ARBA" id="ARBA00022862"/>
    </source>
</evidence>
<keyword evidence="5 13" id="KW-0560">Oxidoreductase</keyword>
<dbReference type="GO" id="GO:0045454">
    <property type="term" value="P:cell redox homeostasis"/>
    <property type="evidence" value="ECO:0007669"/>
    <property type="project" value="TreeGrafter"/>
</dbReference>
<dbReference type="EMBL" id="VTAW01000010">
    <property type="protein sequence ID" value="TYT62253.1"/>
    <property type="molecule type" value="Genomic_DNA"/>
</dbReference>
<organism evidence="13 14">
    <name type="scientific">Natrialba swarupiae</name>
    <dbReference type="NCBI Taxonomy" id="2448032"/>
    <lineage>
        <taxon>Archaea</taxon>
        <taxon>Methanobacteriati</taxon>
        <taxon>Methanobacteriota</taxon>
        <taxon>Stenosarchaea group</taxon>
        <taxon>Halobacteria</taxon>
        <taxon>Halobacteriales</taxon>
        <taxon>Natrialbaceae</taxon>
        <taxon>Natrialba</taxon>
    </lineage>
</organism>
<dbReference type="Proteomes" id="UP000324104">
    <property type="component" value="Unassembled WGS sequence"/>
</dbReference>
<proteinExistence type="inferred from homology"/>
<reference evidence="13 14" key="1">
    <citation type="submission" date="2019-08" db="EMBL/GenBank/DDBJ databases">
        <title>Archaea genome.</title>
        <authorList>
            <person name="Kajale S."/>
            <person name="Shouche Y."/>
            <person name="Deshpande N."/>
            <person name="Sharma A."/>
        </authorList>
    </citation>
    <scope>NUCLEOTIDE SEQUENCE [LARGE SCALE GENOMIC DNA]</scope>
    <source>
        <strain evidence="13 14">ESP3B_9</strain>
    </source>
</reference>
<evidence type="ECO:0000256" key="2">
    <source>
        <dbReference type="ARBA" id="ARBA00013017"/>
    </source>
</evidence>
<dbReference type="InterPro" id="IPR024706">
    <property type="entry name" value="Peroxiredoxin_AhpC-typ"/>
</dbReference>
<dbReference type="PANTHER" id="PTHR42801:SF4">
    <property type="entry name" value="AHPC_TSA FAMILY PROTEIN"/>
    <property type="match status" value="1"/>
</dbReference>
<dbReference type="Pfam" id="PF00578">
    <property type="entry name" value="AhpC-TSA"/>
    <property type="match status" value="1"/>
</dbReference>
<evidence type="ECO:0000256" key="5">
    <source>
        <dbReference type="ARBA" id="ARBA00023002"/>
    </source>
</evidence>
<comment type="subunit">
    <text evidence="1">Monomer.</text>
</comment>
<dbReference type="InterPro" id="IPR013766">
    <property type="entry name" value="Thioredoxin_domain"/>
</dbReference>
<dbReference type="PIRSF" id="PIRSF000239">
    <property type="entry name" value="AHPC"/>
    <property type="match status" value="1"/>
</dbReference>
<keyword evidence="4" id="KW-0049">Antioxidant</keyword>
<evidence type="ECO:0000256" key="7">
    <source>
        <dbReference type="ARBA" id="ARBA00023284"/>
    </source>
</evidence>
<keyword evidence="14" id="KW-1185">Reference proteome</keyword>
<accession>A0A5D5AML3</accession>